<feature type="chain" id="PRO_5026045047" evidence="3">
    <location>
        <begin position="30"/>
        <end position="516"/>
    </location>
</feature>
<proteinExistence type="predicted"/>
<protein>
    <submittedName>
        <fullName evidence="4">Trypsin-like peptidase domain-containing protein</fullName>
    </submittedName>
</protein>
<organism evidence="4 5">
    <name type="scientific">Stakelama tenebrarum</name>
    <dbReference type="NCBI Taxonomy" id="2711215"/>
    <lineage>
        <taxon>Bacteria</taxon>
        <taxon>Pseudomonadati</taxon>
        <taxon>Pseudomonadota</taxon>
        <taxon>Alphaproteobacteria</taxon>
        <taxon>Sphingomonadales</taxon>
        <taxon>Sphingomonadaceae</taxon>
        <taxon>Stakelama</taxon>
    </lineage>
</organism>
<dbReference type="AlphaFoldDB" id="A0A6G6YAF5"/>
<dbReference type="SUPFAM" id="SSF50494">
    <property type="entry name" value="Trypsin-like serine proteases"/>
    <property type="match status" value="1"/>
</dbReference>
<dbReference type="InterPro" id="IPR001940">
    <property type="entry name" value="Peptidase_S1C"/>
</dbReference>
<dbReference type="PANTHER" id="PTHR43019:SF23">
    <property type="entry name" value="PROTEASE DO-LIKE 5, CHLOROPLASTIC"/>
    <property type="match status" value="1"/>
</dbReference>
<dbReference type="PANTHER" id="PTHR43019">
    <property type="entry name" value="SERINE ENDOPROTEASE DEGS"/>
    <property type="match status" value="1"/>
</dbReference>
<keyword evidence="2" id="KW-1133">Transmembrane helix</keyword>
<name>A0A6G6YAF5_9SPHN</name>
<evidence type="ECO:0000313" key="4">
    <source>
        <dbReference type="EMBL" id="QIG81797.1"/>
    </source>
</evidence>
<dbReference type="EMBL" id="CP049109">
    <property type="protein sequence ID" value="QIG81797.1"/>
    <property type="molecule type" value="Genomic_DNA"/>
</dbReference>
<dbReference type="InterPro" id="IPR009003">
    <property type="entry name" value="Peptidase_S1_PA"/>
</dbReference>
<accession>A0A6G6YAF5</accession>
<feature type="transmembrane region" description="Helical" evidence="2">
    <location>
        <begin position="302"/>
        <end position="325"/>
    </location>
</feature>
<gene>
    <name evidence="4" type="ORF">G5C33_05285</name>
</gene>
<dbReference type="GO" id="GO:0004252">
    <property type="term" value="F:serine-type endopeptidase activity"/>
    <property type="evidence" value="ECO:0007669"/>
    <property type="project" value="InterPro"/>
</dbReference>
<evidence type="ECO:0000256" key="2">
    <source>
        <dbReference type="SAM" id="Phobius"/>
    </source>
</evidence>
<keyword evidence="3" id="KW-0732">Signal</keyword>
<evidence type="ECO:0000313" key="5">
    <source>
        <dbReference type="Proteomes" id="UP000501568"/>
    </source>
</evidence>
<keyword evidence="5" id="KW-1185">Reference proteome</keyword>
<feature type="coiled-coil region" evidence="1">
    <location>
        <begin position="260"/>
        <end position="290"/>
    </location>
</feature>
<dbReference type="Gene3D" id="2.40.10.10">
    <property type="entry name" value="Trypsin-like serine proteases"/>
    <property type="match status" value="2"/>
</dbReference>
<dbReference type="PRINTS" id="PR00834">
    <property type="entry name" value="PROTEASES2C"/>
</dbReference>
<dbReference type="Pfam" id="PF13365">
    <property type="entry name" value="Trypsin_2"/>
    <property type="match status" value="1"/>
</dbReference>
<keyword evidence="2" id="KW-0812">Transmembrane</keyword>
<reference evidence="4 5" key="1">
    <citation type="submission" date="2020-02" db="EMBL/GenBank/DDBJ databases">
        <authorList>
            <person name="Zheng R.K."/>
            <person name="Sun C.M."/>
        </authorList>
    </citation>
    <scope>NUCLEOTIDE SEQUENCE [LARGE SCALE GENOMIC DNA]</scope>
    <source>
        <strain evidence="5">zrk23</strain>
    </source>
</reference>
<evidence type="ECO:0000256" key="1">
    <source>
        <dbReference type="SAM" id="Coils"/>
    </source>
</evidence>
<dbReference type="InterPro" id="IPR043504">
    <property type="entry name" value="Peptidase_S1_PA_chymotrypsin"/>
</dbReference>
<evidence type="ECO:0000256" key="3">
    <source>
        <dbReference type="SAM" id="SignalP"/>
    </source>
</evidence>
<feature type="signal peptide" evidence="3">
    <location>
        <begin position="1"/>
        <end position="29"/>
    </location>
</feature>
<dbReference type="GO" id="GO:0006508">
    <property type="term" value="P:proteolysis"/>
    <property type="evidence" value="ECO:0007669"/>
    <property type="project" value="InterPro"/>
</dbReference>
<sequence>MRVRRGIDVTKRLLLLLVLLIGWTAPARADDISASARGVVRVVTIAVVGDEVVGFGHGSGFAVAPNRIVTNAHVVDLAARYPDNVIIGVVPSEGDKSYKGRLIAIDTDRDLALIEFSGVRLPTLTLYNGPVEEGEAMIALGYPGNVDLATARSAMDYITPQAPVRSQGNFAGRRSLQGTSVLLHTASIARGNSGGPLLDRCGRVLGVNSALTLAEEGDSTFGFAISGAELSAFLAAAQQEYSANGVACTTIEESMAADRNATAREQAEAAAREREAAARAEATRREAIAKARLRNEAARENFMAGAAVLLVLGALALGGAGMLLSRGSQREAIWIASGGGVLMIGAAALFLSRPGFDEDSIVPVPSSSEATSSLPATGKMVCRFVADRSRVTVSEIGDVPLEIDRDGCVNGRTQYAEAGEEWERILVPSEEQTVSVLDYDPSTRTYTNTRYLLTQSQMERARQLRAEVQLKQCSTDQAARADLATRQQTIRTALPQEYNEKLVYRCEPVADATPAE</sequence>
<dbReference type="KEGG" id="spzr:G5C33_05285"/>
<keyword evidence="1" id="KW-0175">Coiled coil</keyword>
<feature type="transmembrane region" description="Helical" evidence="2">
    <location>
        <begin position="332"/>
        <end position="351"/>
    </location>
</feature>
<keyword evidence="2" id="KW-0472">Membrane</keyword>
<dbReference type="Proteomes" id="UP000501568">
    <property type="component" value="Chromosome"/>
</dbReference>